<gene>
    <name evidence="9" type="ORF">Dpep_0529</name>
</gene>
<dbReference type="InterPro" id="IPR050277">
    <property type="entry name" value="Sodium:Solute_Symporter"/>
</dbReference>
<proteinExistence type="inferred from homology"/>
<dbReference type="RefSeq" id="WP_005659366.1">
    <property type="nucleotide sequence ID" value="NZ_ABTR02000001.1"/>
</dbReference>
<dbReference type="Proteomes" id="UP000006427">
    <property type="component" value="Unassembled WGS sequence"/>
</dbReference>
<feature type="transmembrane region" description="Helical" evidence="8">
    <location>
        <begin position="145"/>
        <end position="167"/>
    </location>
</feature>
<dbReference type="PROSITE" id="PS50283">
    <property type="entry name" value="NA_SOLUT_SYMP_3"/>
    <property type="match status" value="1"/>
</dbReference>
<organism evidence="9 10">
    <name type="scientific">Dethiosulfovibrio peptidovorans DSM 11002</name>
    <dbReference type="NCBI Taxonomy" id="469381"/>
    <lineage>
        <taxon>Bacteria</taxon>
        <taxon>Thermotogati</taxon>
        <taxon>Synergistota</taxon>
        <taxon>Synergistia</taxon>
        <taxon>Synergistales</taxon>
        <taxon>Dethiosulfovibrionaceae</taxon>
        <taxon>Dethiosulfovibrio</taxon>
    </lineage>
</organism>
<feature type="transmembrane region" description="Helical" evidence="8">
    <location>
        <begin position="225"/>
        <end position="244"/>
    </location>
</feature>
<dbReference type="EMBL" id="ABTR02000001">
    <property type="protein sequence ID" value="EFC90559.1"/>
    <property type="molecule type" value="Genomic_DNA"/>
</dbReference>
<dbReference type="eggNOG" id="COG0591">
    <property type="taxonomic scope" value="Bacteria"/>
</dbReference>
<feature type="transmembrane region" description="Helical" evidence="8">
    <location>
        <begin position="430"/>
        <end position="447"/>
    </location>
</feature>
<comment type="subcellular location">
    <subcellularLocation>
        <location evidence="1">Membrane</location>
        <topology evidence="1">Multi-pass membrane protein</topology>
    </subcellularLocation>
</comment>
<evidence type="ECO:0000256" key="7">
    <source>
        <dbReference type="RuleBase" id="RU362091"/>
    </source>
</evidence>
<dbReference type="PANTHER" id="PTHR48086">
    <property type="entry name" value="SODIUM/PROLINE SYMPORTER-RELATED"/>
    <property type="match status" value="1"/>
</dbReference>
<reference evidence="9 10" key="1">
    <citation type="journal article" date="2010" name="Stand. Genomic Sci.">
        <title>Permanent draft genome sequence of Dethiosulfovibrio peptidovorans type strain (SEBR 4207).</title>
        <authorList>
            <person name="Labutti K."/>
            <person name="Mayilraj S."/>
            <person name="Clum A."/>
            <person name="Lucas S."/>
            <person name="Glavina Del Rio T."/>
            <person name="Nolan M."/>
            <person name="Tice H."/>
            <person name="Cheng J.F."/>
            <person name="Pitluck S."/>
            <person name="Liolios K."/>
            <person name="Ivanova N."/>
            <person name="Mavromatis K."/>
            <person name="Mikhailova N."/>
            <person name="Pati A."/>
            <person name="Goodwin L."/>
            <person name="Chen A."/>
            <person name="Palaniappan K."/>
            <person name="Land M."/>
            <person name="Hauser L."/>
            <person name="Chang Y.J."/>
            <person name="Jeffries C.D."/>
            <person name="Rohde M."/>
            <person name="Spring S."/>
            <person name="Goker M."/>
            <person name="Woyke T."/>
            <person name="Bristow J."/>
            <person name="Eisen J.A."/>
            <person name="Markowitz V."/>
            <person name="Hugenholtz P."/>
            <person name="Kyrpides N.C."/>
            <person name="Klenk H.P."/>
            <person name="Lapidus A."/>
        </authorList>
    </citation>
    <scope>NUCLEOTIDE SEQUENCE [LARGE SCALE GENOMIC DNA]</scope>
    <source>
        <strain evidence="9 10">DSM 11002</strain>
    </source>
</reference>
<evidence type="ECO:0000313" key="9">
    <source>
        <dbReference type="EMBL" id="EFC90559.1"/>
    </source>
</evidence>
<feature type="transmembrane region" description="Helical" evidence="8">
    <location>
        <begin position="179"/>
        <end position="197"/>
    </location>
</feature>
<evidence type="ECO:0000256" key="1">
    <source>
        <dbReference type="ARBA" id="ARBA00004141"/>
    </source>
</evidence>
<evidence type="ECO:0000256" key="8">
    <source>
        <dbReference type="SAM" id="Phobius"/>
    </source>
</evidence>
<keyword evidence="4 8" id="KW-0812">Transmembrane</keyword>
<dbReference type="GO" id="GO:0005886">
    <property type="term" value="C:plasma membrane"/>
    <property type="evidence" value="ECO:0007669"/>
    <property type="project" value="TreeGrafter"/>
</dbReference>
<keyword evidence="3" id="KW-0813">Transport</keyword>
<name>D2Z500_9BACT</name>
<accession>D2Z500</accession>
<dbReference type="CDD" id="cd10322">
    <property type="entry name" value="SLC5sbd"/>
    <property type="match status" value="1"/>
</dbReference>
<keyword evidence="5 8" id="KW-1133">Transmembrane helix</keyword>
<evidence type="ECO:0000256" key="5">
    <source>
        <dbReference type="ARBA" id="ARBA00022989"/>
    </source>
</evidence>
<comment type="caution">
    <text evidence="9">The sequence shown here is derived from an EMBL/GenBank/DDBJ whole genome shotgun (WGS) entry which is preliminary data.</text>
</comment>
<dbReference type="InterPro" id="IPR001734">
    <property type="entry name" value="Na/solute_symporter"/>
</dbReference>
<keyword evidence="6 8" id="KW-0472">Membrane</keyword>
<feature type="transmembrane region" description="Helical" evidence="8">
    <location>
        <begin position="117"/>
        <end position="139"/>
    </location>
</feature>
<keyword evidence="10" id="KW-1185">Reference proteome</keyword>
<dbReference type="Pfam" id="PF00474">
    <property type="entry name" value="SSF"/>
    <property type="match status" value="1"/>
</dbReference>
<protein>
    <submittedName>
        <fullName evidence="9">Na+/solute symporter</fullName>
    </submittedName>
</protein>
<dbReference type="GO" id="GO:0022857">
    <property type="term" value="F:transmembrane transporter activity"/>
    <property type="evidence" value="ECO:0007669"/>
    <property type="project" value="InterPro"/>
</dbReference>
<sequence>MFYLGLAAIVTLFLALGFNASRKVSSSSDYAVAGRSTGAIGVGGIIMGAMVGGASTVGTVQMAYSLGLSAWWFTLGAGTGCLILGLWFAGPLRGSGLVTVPEFLAGKYGRKMSGLSMAASSAGTFLSIVAQFLAGTALFRSLLPISVPASTALLAVLILGFIYAGGLKSYSSVGSAKMVALYATMILGSIAALTVLSSPTEIFRTLPATPWFDLFGRGFRSDGNALLSLIAGVFCTQIYIQGVFAASDEKTARKGALMAAFFIPPVGLMGVSIGLAMRASGTVVEPAMALPAFLLASFPDALAGVLWGALVITVVGAGAGLSFGIATNLVRDLIIPGAGSSAANKELPLSRWAVALVVCTAAATGCMVEGSLILQWSYLSMGLRGAGTFVPLMIAMIWPDRLSPRWALAANGGGLATMIASGVMHTPVPPMASGLAVSAAIALFGMTRKRT</sequence>
<dbReference type="PaxDb" id="469381-Dpep_0529"/>
<evidence type="ECO:0000256" key="6">
    <source>
        <dbReference type="ARBA" id="ARBA00023136"/>
    </source>
</evidence>
<dbReference type="InterPro" id="IPR038377">
    <property type="entry name" value="Na/Glc_symporter_sf"/>
</dbReference>
<feature type="transmembrane region" description="Helical" evidence="8">
    <location>
        <begin position="301"/>
        <end position="330"/>
    </location>
</feature>
<evidence type="ECO:0000256" key="3">
    <source>
        <dbReference type="ARBA" id="ARBA00022448"/>
    </source>
</evidence>
<comment type="similarity">
    <text evidence="2 7">Belongs to the sodium:solute symporter (SSF) (TC 2.A.21) family.</text>
</comment>
<dbReference type="STRING" id="469381.Dpep_0529"/>
<dbReference type="PANTHER" id="PTHR48086:SF7">
    <property type="entry name" value="SODIUM-SOLUTE SYMPORTER-RELATED"/>
    <property type="match status" value="1"/>
</dbReference>
<feature type="transmembrane region" description="Helical" evidence="8">
    <location>
        <begin position="351"/>
        <end position="375"/>
    </location>
</feature>
<feature type="transmembrane region" description="Helical" evidence="8">
    <location>
        <begin position="256"/>
        <end position="281"/>
    </location>
</feature>
<evidence type="ECO:0000256" key="2">
    <source>
        <dbReference type="ARBA" id="ARBA00006434"/>
    </source>
</evidence>
<feature type="transmembrane region" description="Helical" evidence="8">
    <location>
        <begin position="70"/>
        <end position="89"/>
    </location>
</feature>
<evidence type="ECO:0000313" key="10">
    <source>
        <dbReference type="Proteomes" id="UP000006427"/>
    </source>
</evidence>
<dbReference type="AlphaFoldDB" id="D2Z500"/>
<dbReference type="Gene3D" id="1.20.1730.10">
    <property type="entry name" value="Sodium/glucose cotransporter"/>
    <property type="match status" value="1"/>
</dbReference>
<evidence type="ECO:0000256" key="4">
    <source>
        <dbReference type="ARBA" id="ARBA00022692"/>
    </source>
</evidence>